<dbReference type="Proteomes" id="UP000034694">
    <property type="component" value="Unassembled WGS sequence"/>
</dbReference>
<dbReference type="GO" id="GO:0016810">
    <property type="term" value="F:hydrolase activity, acting on carbon-nitrogen (but not peptide) bonds"/>
    <property type="evidence" value="ECO:0007669"/>
    <property type="project" value="InterPro"/>
</dbReference>
<dbReference type="GO" id="GO:0005576">
    <property type="term" value="C:extracellular region"/>
    <property type="evidence" value="ECO:0007669"/>
    <property type="project" value="UniProtKB-SubCell"/>
</dbReference>
<feature type="domain" description="NodB homology" evidence="3">
    <location>
        <begin position="81"/>
        <end position="259"/>
    </location>
</feature>
<dbReference type="Pfam" id="PF01522">
    <property type="entry name" value="Polysacc_deac_1"/>
    <property type="match status" value="1"/>
</dbReference>
<dbReference type="GO" id="GO:0005975">
    <property type="term" value="P:carbohydrate metabolic process"/>
    <property type="evidence" value="ECO:0007669"/>
    <property type="project" value="InterPro"/>
</dbReference>
<dbReference type="CDD" id="cd10918">
    <property type="entry name" value="CE4_NodB_like_5s_6s"/>
    <property type="match status" value="1"/>
</dbReference>
<evidence type="ECO:0000256" key="2">
    <source>
        <dbReference type="ARBA" id="ARBA00022729"/>
    </source>
</evidence>
<name>A0A0G1XUX9_9BACT</name>
<evidence type="ECO:0000313" key="4">
    <source>
        <dbReference type="EMBL" id="KKU98090.1"/>
    </source>
</evidence>
<dbReference type="InterPro" id="IPR002509">
    <property type="entry name" value="NODB_dom"/>
</dbReference>
<dbReference type="PANTHER" id="PTHR34216">
    <property type="match status" value="1"/>
</dbReference>
<proteinExistence type="predicted"/>
<dbReference type="PROSITE" id="PS51677">
    <property type="entry name" value="NODB"/>
    <property type="match status" value="1"/>
</dbReference>
<dbReference type="Gene3D" id="3.20.20.370">
    <property type="entry name" value="Glycoside hydrolase/deacetylase"/>
    <property type="match status" value="1"/>
</dbReference>
<comment type="subcellular location">
    <subcellularLocation>
        <location evidence="1">Secreted</location>
    </subcellularLocation>
</comment>
<dbReference type="SUPFAM" id="SSF88713">
    <property type="entry name" value="Glycoside hydrolase/deacetylase"/>
    <property type="match status" value="1"/>
</dbReference>
<dbReference type="InterPro" id="IPR051398">
    <property type="entry name" value="Polysacch_Deacetylase"/>
</dbReference>
<evidence type="ECO:0000256" key="1">
    <source>
        <dbReference type="ARBA" id="ARBA00004613"/>
    </source>
</evidence>
<keyword evidence="2" id="KW-0732">Signal</keyword>
<reference evidence="4 5" key="1">
    <citation type="journal article" date="2015" name="Nature">
        <title>rRNA introns, odd ribosomes, and small enigmatic genomes across a large radiation of phyla.</title>
        <authorList>
            <person name="Brown C.T."/>
            <person name="Hug L.A."/>
            <person name="Thomas B.C."/>
            <person name="Sharon I."/>
            <person name="Castelle C.J."/>
            <person name="Singh A."/>
            <person name="Wilkins M.J."/>
            <person name="Williams K.H."/>
            <person name="Banfield J.F."/>
        </authorList>
    </citation>
    <scope>NUCLEOTIDE SEQUENCE [LARGE SCALE GENOMIC DNA]</scope>
</reference>
<dbReference type="EMBL" id="LCPK01000008">
    <property type="protein sequence ID" value="KKU98090.1"/>
    <property type="molecule type" value="Genomic_DNA"/>
</dbReference>
<sequence>MKIWLFLRNILFCILYGFDLLLGRRPGVVVLCYHSIGADWRFSSLPGEFRRQVGYLLKNFRIIDFTDLANHLSGKINISGPAFLLTFDDGYRDILSEKNFLDNRGVRPVSFVLSQAGKADRRQLENSLPLLSVGQLKYLVKSGWVIGSHGATHADFNRLTPVQLIEETSGSKKTLEKSLAVRLVAFAYPKGRRGPGVLDFVRRSGYKYAFTVKAGYIVPGMDPLDLPRIGVDSTHRGWLFQAAFSPSVVKLRQLLERMI</sequence>
<dbReference type="PANTHER" id="PTHR34216:SF3">
    <property type="entry name" value="POLY-BETA-1,6-N-ACETYL-D-GLUCOSAMINE N-DEACETYLASE"/>
    <property type="match status" value="1"/>
</dbReference>
<organism evidence="4 5">
    <name type="scientific">Candidatus Amesbacteria bacterium GW2011_GWB1_48_13</name>
    <dbReference type="NCBI Taxonomy" id="1618362"/>
    <lineage>
        <taxon>Bacteria</taxon>
        <taxon>Candidatus Amesiibacteriota</taxon>
    </lineage>
</organism>
<protein>
    <submittedName>
        <fullName evidence="4">Polysaccharide deacetylase family protein</fullName>
    </submittedName>
</protein>
<evidence type="ECO:0000259" key="3">
    <source>
        <dbReference type="PROSITE" id="PS51677"/>
    </source>
</evidence>
<gene>
    <name evidence="4" type="ORF">UY28_C0008G0036</name>
</gene>
<comment type="caution">
    <text evidence="4">The sequence shown here is derived from an EMBL/GenBank/DDBJ whole genome shotgun (WGS) entry which is preliminary data.</text>
</comment>
<dbReference type="InterPro" id="IPR011330">
    <property type="entry name" value="Glyco_hydro/deAcase_b/a-brl"/>
</dbReference>
<dbReference type="AlphaFoldDB" id="A0A0G1XUX9"/>
<evidence type="ECO:0000313" key="5">
    <source>
        <dbReference type="Proteomes" id="UP000034694"/>
    </source>
</evidence>
<accession>A0A0G1XUX9</accession>